<dbReference type="AlphaFoldDB" id="A0A7D4TFG2"/>
<dbReference type="PROSITE" id="PS51318">
    <property type="entry name" value="TAT"/>
    <property type="match status" value="1"/>
</dbReference>
<feature type="signal peptide" evidence="2">
    <location>
        <begin position="1"/>
        <end position="24"/>
    </location>
</feature>
<gene>
    <name evidence="3" type="ORF">HQM25_08485</name>
</gene>
<protein>
    <submittedName>
        <fullName evidence="3">Uncharacterized protein</fullName>
    </submittedName>
</protein>
<accession>A0A7D4TFG2</accession>
<proteinExistence type="predicted"/>
<dbReference type="RefSeq" id="WP_172989840.1">
    <property type="nucleotide sequence ID" value="NZ_CP054038.1"/>
</dbReference>
<dbReference type="EMBL" id="CP054038">
    <property type="protein sequence ID" value="QKJ19400.1"/>
    <property type="molecule type" value="Genomic_DNA"/>
</dbReference>
<organism evidence="3 4">
    <name type="scientific">Microbacterium hominis</name>
    <dbReference type="NCBI Taxonomy" id="162426"/>
    <lineage>
        <taxon>Bacteria</taxon>
        <taxon>Bacillati</taxon>
        <taxon>Actinomycetota</taxon>
        <taxon>Actinomycetes</taxon>
        <taxon>Micrococcales</taxon>
        <taxon>Microbacteriaceae</taxon>
        <taxon>Microbacterium</taxon>
    </lineage>
</organism>
<evidence type="ECO:0000313" key="3">
    <source>
        <dbReference type="EMBL" id="QKJ19400.1"/>
    </source>
</evidence>
<reference evidence="3 4" key="1">
    <citation type="submission" date="2020-05" db="EMBL/GenBank/DDBJ databases">
        <title>Strain PA2F3 complete genome.</title>
        <authorList>
            <person name="Kim Y.-S."/>
            <person name="Kim S.-J."/>
            <person name="Jung H.-k."/>
            <person name="Kim S.-E."/>
            <person name="Kim K.-H."/>
        </authorList>
    </citation>
    <scope>NUCLEOTIDE SEQUENCE [LARGE SCALE GENOMIC DNA]</scope>
    <source>
        <strain evidence="3 4">PA2F3</strain>
    </source>
</reference>
<evidence type="ECO:0000313" key="4">
    <source>
        <dbReference type="Proteomes" id="UP000502498"/>
    </source>
</evidence>
<dbReference type="PROSITE" id="PS51257">
    <property type="entry name" value="PROKAR_LIPOPROTEIN"/>
    <property type="match status" value="1"/>
</dbReference>
<keyword evidence="2" id="KW-0732">Signal</keyword>
<feature type="region of interest" description="Disordered" evidence="1">
    <location>
        <begin position="27"/>
        <end position="51"/>
    </location>
</feature>
<sequence length="213" mass="21774">MRSSRAFLSVLLLGATTWAAVACATPGASAPGSSPAADVPRTLGTTDPNPPEGAVIAQGTVLDAGGRIQLCLGAVAESYPPQCAGIPLEGWEWAGLEGAETSGDTRWGAYAVQGDYDGETFTVTGPPIMLALYDPMMAEDPTAGVAGVGDPAILAAAQDEVPDLLGDDFLSSAVADGWLWIDVVWDDGTWQRAADADFGAGAVVVRSALRELP</sequence>
<feature type="compositionally biased region" description="Low complexity" evidence="1">
    <location>
        <begin position="27"/>
        <end position="37"/>
    </location>
</feature>
<feature type="chain" id="PRO_5028865388" evidence="2">
    <location>
        <begin position="25"/>
        <end position="213"/>
    </location>
</feature>
<dbReference type="InterPro" id="IPR006311">
    <property type="entry name" value="TAT_signal"/>
</dbReference>
<evidence type="ECO:0000256" key="1">
    <source>
        <dbReference type="SAM" id="MobiDB-lite"/>
    </source>
</evidence>
<name>A0A7D4TFG2_9MICO</name>
<dbReference type="Proteomes" id="UP000502498">
    <property type="component" value="Chromosome"/>
</dbReference>
<evidence type="ECO:0000256" key="2">
    <source>
        <dbReference type="SAM" id="SignalP"/>
    </source>
</evidence>